<sequence>MSDVLAQICDDKRVHVTACEKAVPLAEIRRRAEESQRSDPPRGFAARLEKAVQDGHFGLIAEIKKASPSKGLIRADFDPATLAKAYKAGGATCLSVLTDMPYFQGADAYLQQARAAVDLPALRKDFMLVPYQIYEARALGADCILLIMACLDDAQAAELEALAFSLGMDVLVEVHDAAEMTRALQLKSRLLGVNNRNLKTLAIDLATTEQLAAMAPKDKLLVAESGLYTTTDLERMNRIGASIFLVGESLMRQADVTAATRALLGARTPLNSAA</sequence>
<keyword evidence="6 8" id="KW-0057">Aromatic amino acid biosynthesis</keyword>
<organism evidence="10 11">
    <name type="scientific">Dongia rigui</name>
    <dbReference type="NCBI Taxonomy" id="940149"/>
    <lineage>
        <taxon>Bacteria</taxon>
        <taxon>Pseudomonadati</taxon>
        <taxon>Pseudomonadota</taxon>
        <taxon>Alphaproteobacteria</taxon>
        <taxon>Rhodospirillales</taxon>
        <taxon>Dongiaceae</taxon>
        <taxon>Dongia</taxon>
    </lineage>
</organism>
<dbReference type="Pfam" id="PF00218">
    <property type="entry name" value="IGPS"/>
    <property type="match status" value="1"/>
</dbReference>
<evidence type="ECO:0000256" key="1">
    <source>
        <dbReference type="ARBA" id="ARBA00001633"/>
    </source>
</evidence>
<evidence type="ECO:0000256" key="3">
    <source>
        <dbReference type="ARBA" id="ARBA00022605"/>
    </source>
</evidence>
<keyword evidence="5 8" id="KW-0822">Tryptophan biosynthesis</keyword>
<feature type="domain" description="Indole-3-glycerol phosphate synthase" evidence="9">
    <location>
        <begin position="5"/>
        <end position="263"/>
    </location>
</feature>
<comment type="similarity">
    <text evidence="8">Belongs to the TrpC family.</text>
</comment>
<proteinExistence type="inferred from homology"/>
<evidence type="ECO:0000256" key="8">
    <source>
        <dbReference type="HAMAP-Rule" id="MF_00134"/>
    </source>
</evidence>
<comment type="pathway">
    <text evidence="2 8">Amino-acid biosynthesis; L-tryptophan biosynthesis; L-tryptophan from chorismate: step 4/5.</text>
</comment>
<evidence type="ECO:0000256" key="2">
    <source>
        <dbReference type="ARBA" id="ARBA00004696"/>
    </source>
</evidence>
<keyword evidence="4 8" id="KW-0210">Decarboxylase</keyword>
<dbReference type="CDD" id="cd00331">
    <property type="entry name" value="IGPS"/>
    <property type="match status" value="1"/>
</dbReference>
<evidence type="ECO:0000313" key="11">
    <source>
        <dbReference type="Proteomes" id="UP001271769"/>
    </source>
</evidence>
<evidence type="ECO:0000256" key="7">
    <source>
        <dbReference type="ARBA" id="ARBA00023239"/>
    </source>
</evidence>
<dbReference type="EMBL" id="JAXCLX010000004">
    <property type="protein sequence ID" value="MDY0874035.1"/>
    <property type="molecule type" value="Genomic_DNA"/>
</dbReference>
<reference evidence="10 11" key="1">
    <citation type="journal article" date="2013" name="Antonie Van Leeuwenhoek">
        <title>Dongia rigui sp. nov., isolated from freshwater of a large wetland in Korea.</title>
        <authorList>
            <person name="Baik K.S."/>
            <person name="Hwang Y.M."/>
            <person name="Choi J.S."/>
            <person name="Kwon J."/>
            <person name="Seong C.N."/>
        </authorList>
    </citation>
    <scope>NUCLEOTIDE SEQUENCE [LARGE SCALE GENOMIC DNA]</scope>
    <source>
        <strain evidence="10 11">04SU4-P</strain>
    </source>
</reference>
<evidence type="ECO:0000256" key="6">
    <source>
        <dbReference type="ARBA" id="ARBA00023141"/>
    </source>
</evidence>
<evidence type="ECO:0000256" key="4">
    <source>
        <dbReference type="ARBA" id="ARBA00022793"/>
    </source>
</evidence>
<evidence type="ECO:0000256" key="5">
    <source>
        <dbReference type="ARBA" id="ARBA00022822"/>
    </source>
</evidence>
<protein>
    <recommendedName>
        <fullName evidence="8">Indole-3-glycerol phosphate synthase</fullName>
        <shortName evidence="8">IGPS</shortName>
        <ecNumber evidence="8">4.1.1.48</ecNumber>
    </recommendedName>
</protein>
<dbReference type="InterPro" id="IPR011060">
    <property type="entry name" value="RibuloseP-bd_barrel"/>
</dbReference>
<dbReference type="PANTHER" id="PTHR22854">
    <property type="entry name" value="TRYPTOPHAN BIOSYNTHESIS PROTEIN"/>
    <property type="match status" value="1"/>
</dbReference>
<dbReference type="HAMAP" id="MF_00134_B">
    <property type="entry name" value="IGPS_B"/>
    <property type="match status" value="1"/>
</dbReference>
<keyword evidence="11" id="KW-1185">Reference proteome</keyword>
<dbReference type="GO" id="GO:0004425">
    <property type="term" value="F:indole-3-glycerol-phosphate synthase activity"/>
    <property type="evidence" value="ECO:0007669"/>
    <property type="project" value="UniProtKB-EC"/>
</dbReference>
<comment type="caution">
    <text evidence="10">The sequence shown here is derived from an EMBL/GenBank/DDBJ whole genome shotgun (WGS) entry which is preliminary data.</text>
</comment>
<gene>
    <name evidence="8 10" type="primary">trpC</name>
    <name evidence="10" type="ORF">SMD31_18990</name>
</gene>
<dbReference type="InterPro" id="IPR013785">
    <property type="entry name" value="Aldolase_TIM"/>
</dbReference>
<dbReference type="EC" id="4.1.1.48" evidence="8"/>
<keyword evidence="3 8" id="KW-0028">Amino-acid biosynthesis</keyword>
<dbReference type="NCBIfam" id="NF001370">
    <property type="entry name" value="PRK00278.1-2"/>
    <property type="match status" value="1"/>
</dbReference>
<dbReference type="PANTHER" id="PTHR22854:SF2">
    <property type="entry name" value="INDOLE-3-GLYCEROL-PHOSPHATE SYNTHASE"/>
    <property type="match status" value="1"/>
</dbReference>
<dbReference type="SUPFAM" id="SSF51366">
    <property type="entry name" value="Ribulose-phoshate binding barrel"/>
    <property type="match status" value="1"/>
</dbReference>
<dbReference type="NCBIfam" id="NF001377">
    <property type="entry name" value="PRK00278.2-4"/>
    <property type="match status" value="1"/>
</dbReference>
<evidence type="ECO:0000313" key="10">
    <source>
        <dbReference type="EMBL" id="MDY0874035.1"/>
    </source>
</evidence>
<dbReference type="PROSITE" id="PS00614">
    <property type="entry name" value="IGPS"/>
    <property type="match status" value="1"/>
</dbReference>
<evidence type="ECO:0000259" key="9">
    <source>
        <dbReference type="Pfam" id="PF00218"/>
    </source>
</evidence>
<name>A0ABU5E355_9PROT</name>
<keyword evidence="7 8" id="KW-0456">Lyase</keyword>
<accession>A0ABU5E355</accession>
<dbReference type="InterPro" id="IPR001468">
    <property type="entry name" value="Indole-3-GlycerolPSynthase_CS"/>
</dbReference>
<dbReference type="Proteomes" id="UP001271769">
    <property type="component" value="Unassembled WGS sequence"/>
</dbReference>
<dbReference type="NCBIfam" id="NF001373">
    <property type="entry name" value="PRK00278.1-6"/>
    <property type="match status" value="1"/>
</dbReference>
<dbReference type="InterPro" id="IPR045186">
    <property type="entry name" value="Indole-3-glycerol_P_synth"/>
</dbReference>
<dbReference type="Gene3D" id="3.20.20.70">
    <property type="entry name" value="Aldolase class I"/>
    <property type="match status" value="1"/>
</dbReference>
<dbReference type="RefSeq" id="WP_320502510.1">
    <property type="nucleotide sequence ID" value="NZ_JAXCLX010000004.1"/>
</dbReference>
<comment type="catalytic activity">
    <reaction evidence="1 8">
        <text>1-(2-carboxyphenylamino)-1-deoxy-D-ribulose 5-phosphate + H(+) = (1S,2R)-1-C-(indol-3-yl)glycerol 3-phosphate + CO2 + H2O</text>
        <dbReference type="Rhea" id="RHEA:23476"/>
        <dbReference type="ChEBI" id="CHEBI:15377"/>
        <dbReference type="ChEBI" id="CHEBI:15378"/>
        <dbReference type="ChEBI" id="CHEBI:16526"/>
        <dbReference type="ChEBI" id="CHEBI:58613"/>
        <dbReference type="ChEBI" id="CHEBI:58866"/>
        <dbReference type="EC" id="4.1.1.48"/>
    </reaction>
</comment>
<dbReference type="InterPro" id="IPR013798">
    <property type="entry name" value="Indole-3-glycerol_P_synth_dom"/>
</dbReference>